<organism evidence="1 2">
    <name type="scientific">Priestia megaterium (strain ATCC 14581 / DSM 32 / CCUG 1817 / JCM 2506 / NBRC 15308 / NCIMB 9376 / NCTC 10342 / NRRL B-14308 / VKM B-512 / Ford 19)</name>
    <name type="common">Bacillus megaterium</name>
    <dbReference type="NCBI Taxonomy" id="1348623"/>
    <lineage>
        <taxon>Bacteria</taxon>
        <taxon>Bacillati</taxon>
        <taxon>Bacillota</taxon>
        <taxon>Bacilli</taxon>
        <taxon>Bacillales</taxon>
        <taxon>Bacillaceae</taxon>
        <taxon>Priestia</taxon>
    </lineage>
</organism>
<evidence type="ECO:0000313" key="2">
    <source>
        <dbReference type="Proteomes" id="UP000031829"/>
    </source>
</evidence>
<name>A0A0B6AXU9_PRIM2</name>
<dbReference type="RefSeq" id="WP_013082274.1">
    <property type="nucleotide sequence ID" value="NZ_BCVB01000003.1"/>
</dbReference>
<dbReference type="HOGENOM" id="CLU_2340958_0_0_9"/>
<dbReference type="EMBL" id="CP009920">
    <property type="protein sequence ID" value="AJI25518.1"/>
    <property type="molecule type" value="Genomic_DNA"/>
</dbReference>
<dbReference type="KEGG" id="bmeg:BG04_3615"/>
<reference evidence="1 2" key="1">
    <citation type="journal article" date="2015" name="Genome Announc.">
        <title>Complete genome sequences for 35 biothreat assay-relevant bacillus species.</title>
        <authorList>
            <person name="Johnson S.L."/>
            <person name="Daligault H.E."/>
            <person name="Davenport K.W."/>
            <person name="Jaissle J."/>
            <person name="Frey K.G."/>
            <person name="Ladner J.T."/>
            <person name="Broomall S.M."/>
            <person name="Bishop-Lilly K.A."/>
            <person name="Bruce D.C."/>
            <person name="Gibbons H.S."/>
            <person name="Coyne S.R."/>
            <person name="Lo C.C."/>
            <person name="Meincke L."/>
            <person name="Munk A.C."/>
            <person name="Koroleva G.I."/>
            <person name="Rosenzweig C.N."/>
            <person name="Palacios G.F."/>
            <person name="Redden C.L."/>
            <person name="Minogue T.D."/>
            <person name="Chain P.S."/>
        </authorList>
    </citation>
    <scope>NUCLEOTIDE SEQUENCE [LARGE SCALE GENOMIC DNA]</scope>
    <source>
        <strain evidence="2">ATCC 14581 / DSM 32 / JCM 2506 / NBRC 15308 / NCIMB 9376 / NCTC 10342 / NRRL B-14308 / VKM B-512</strain>
    </source>
</reference>
<evidence type="ECO:0000313" key="1">
    <source>
        <dbReference type="EMBL" id="AJI25518.1"/>
    </source>
</evidence>
<sequence>MYYQYPYTGYRNIPNGDERFFGFPFVAGLAGGLLGGLAVGGFGGRPGCCPPPYPYPVPFYGGGFPGGGYPGAGYGGGAPVYNTYYGPGYGPVGPIPR</sequence>
<accession>A0A0B6AXU9</accession>
<dbReference type="GeneID" id="93641670"/>
<gene>
    <name evidence="1" type="ORF">BG04_3615</name>
</gene>
<dbReference type="Proteomes" id="UP000031829">
    <property type="component" value="Chromosome"/>
</dbReference>
<dbReference type="AlphaFoldDB" id="A0A0B6AXU9"/>
<proteinExistence type="predicted"/>
<protein>
    <submittedName>
        <fullName evidence="1">Uncharacterized protein</fullName>
    </submittedName>
</protein>